<evidence type="ECO:0000313" key="2">
    <source>
        <dbReference type="Proteomes" id="UP001186974"/>
    </source>
</evidence>
<accession>A0ACC3DDG3</accession>
<name>A0ACC3DDG3_9PEZI</name>
<organism evidence="1 2">
    <name type="scientific">Coniosporium uncinatum</name>
    <dbReference type="NCBI Taxonomy" id="93489"/>
    <lineage>
        <taxon>Eukaryota</taxon>
        <taxon>Fungi</taxon>
        <taxon>Dikarya</taxon>
        <taxon>Ascomycota</taxon>
        <taxon>Pezizomycotina</taxon>
        <taxon>Dothideomycetes</taxon>
        <taxon>Dothideomycetes incertae sedis</taxon>
        <taxon>Coniosporium</taxon>
    </lineage>
</organism>
<sequence length="123" mass="13485">MRPTLLITLAPLLLATLSTAFPDSRAEPNADLIAEEDALKELQAKSLQSRGTCKEDGCKCRSGTKQGQYCYRCAAVNYYAKGSLDNVHECSPSGKCCNYGYSKTCHDGKQKCNGKDCELSMFR</sequence>
<dbReference type="EMBL" id="JAWDJW010006336">
    <property type="protein sequence ID" value="KAK3065436.1"/>
    <property type="molecule type" value="Genomic_DNA"/>
</dbReference>
<dbReference type="Proteomes" id="UP001186974">
    <property type="component" value="Unassembled WGS sequence"/>
</dbReference>
<keyword evidence="2" id="KW-1185">Reference proteome</keyword>
<comment type="caution">
    <text evidence="1">The sequence shown here is derived from an EMBL/GenBank/DDBJ whole genome shotgun (WGS) entry which is preliminary data.</text>
</comment>
<proteinExistence type="predicted"/>
<gene>
    <name evidence="1" type="ORF">LTS18_009279</name>
</gene>
<evidence type="ECO:0000313" key="1">
    <source>
        <dbReference type="EMBL" id="KAK3065436.1"/>
    </source>
</evidence>
<protein>
    <submittedName>
        <fullName evidence="1">Uncharacterized protein</fullName>
    </submittedName>
</protein>
<reference evidence="1" key="1">
    <citation type="submission" date="2024-09" db="EMBL/GenBank/DDBJ databases">
        <title>Black Yeasts Isolated from many extreme environments.</title>
        <authorList>
            <person name="Coleine C."/>
            <person name="Stajich J.E."/>
            <person name="Selbmann L."/>
        </authorList>
    </citation>
    <scope>NUCLEOTIDE SEQUENCE</scope>
    <source>
        <strain evidence="1">CCFEE 5737</strain>
    </source>
</reference>